<dbReference type="Proteomes" id="UP000321424">
    <property type="component" value="Unassembled WGS sequence"/>
</dbReference>
<comment type="caution">
    <text evidence="2">The sequence shown here is derived from an EMBL/GenBank/DDBJ whole genome shotgun (WGS) entry which is preliminary data.</text>
</comment>
<sequence length="158" mass="16785">MPVDVGTARQLWWGVVGFGVVQLIASMVAALPQRRTFAQQVFDQAREQDPHVTLASAELMVTLVYVVAVFLGLGVAVLALLIVHQFARGKLWARTLLTVVGAWLVVIGVGALFAFNSVTSAASLVAGGAAIVQAVLAGGAIYLAHRPEPTAYFQMSRR</sequence>
<accession>A0A511MVA3</accession>
<keyword evidence="1" id="KW-1133">Transmembrane helix</keyword>
<organism evidence="2 3">
    <name type="scientific">Nocardia ninae NBRC 108245</name>
    <dbReference type="NCBI Taxonomy" id="1210091"/>
    <lineage>
        <taxon>Bacteria</taxon>
        <taxon>Bacillati</taxon>
        <taxon>Actinomycetota</taxon>
        <taxon>Actinomycetes</taxon>
        <taxon>Mycobacteriales</taxon>
        <taxon>Nocardiaceae</taxon>
        <taxon>Nocardia</taxon>
    </lineage>
</organism>
<keyword evidence="1" id="KW-0812">Transmembrane</keyword>
<feature type="transmembrane region" description="Helical" evidence="1">
    <location>
        <begin position="12"/>
        <end position="31"/>
    </location>
</feature>
<feature type="transmembrane region" description="Helical" evidence="1">
    <location>
        <begin position="95"/>
        <end position="115"/>
    </location>
</feature>
<name>A0A511MVA3_9NOCA</name>
<evidence type="ECO:0000313" key="3">
    <source>
        <dbReference type="Proteomes" id="UP000321424"/>
    </source>
</evidence>
<dbReference type="AlphaFoldDB" id="A0A511MVA3"/>
<reference evidence="2 3" key="1">
    <citation type="submission" date="2019-07" db="EMBL/GenBank/DDBJ databases">
        <title>Whole genome shotgun sequence of Nocardia ninae NBRC 108245.</title>
        <authorList>
            <person name="Hosoyama A."/>
            <person name="Uohara A."/>
            <person name="Ohji S."/>
            <person name="Ichikawa N."/>
        </authorList>
    </citation>
    <scope>NUCLEOTIDE SEQUENCE [LARGE SCALE GENOMIC DNA]</scope>
    <source>
        <strain evidence="2 3">NBRC 108245</strain>
    </source>
</reference>
<keyword evidence="3" id="KW-1185">Reference proteome</keyword>
<feature type="transmembrane region" description="Helical" evidence="1">
    <location>
        <begin position="59"/>
        <end position="83"/>
    </location>
</feature>
<evidence type="ECO:0000313" key="2">
    <source>
        <dbReference type="EMBL" id="GEM44026.1"/>
    </source>
</evidence>
<evidence type="ECO:0000256" key="1">
    <source>
        <dbReference type="SAM" id="Phobius"/>
    </source>
</evidence>
<protein>
    <submittedName>
        <fullName evidence="2">Uncharacterized protein</fullName>
    </submittedName>
</protein>
<keyword evidence="1" id="KW-0472">Membrane</keyword>
<gene>
    <name evidence="2" type="ORF">NN4_85450</name>
</gene>
<proteinExistence type="predicted"/>
<dbReference type="EMBL" id="BJXA01000129">
    <property type="protein sequence ID" value="GEM44026.1"/>
    <property type="molecule type" value="Genomic_DNA"/>
</dbReference>
<feature type="transmembrane region" description="Helical" evidence="1">
    <location>
        <begin position="121"/>
        <end position="144"/>
    </location>
</feature>